<feature type="region of interest" description="Disordered" evidence="1">
    <location>
        <begin position="1"/>
        <end position="21"/>
    </location>
</feature>
<feature type="region of interest" description="Disordered" evidence="1">
    <location>
        <begin position="114"/>
        <end position="135"/>
    </location>
</feature>
<evidence type="ECO:0008006" key="4">
    <source>
        <dbReference type="Google" id="ProtNLM"/>
    </source>
</evidence>
<evidence type="ECO:0000313" key="2">
    <source>
        <dbReference type="EMBL" id="OKH91170.1"/>
    </source>
</evidence>
<dbReference type="EMBL" id="LFBV01000010">
    <property type="protein sequence ID" value="OKH91170.1"/>
    <property type="molecule type" value="Genomic_DNA"/>
</dbReference>
<dbReference type="RefSeq" id="WP_073793849.1">
    <property type="nucleotide sequence ID" value="NZ_CP109290.1"/>
</dbReference>
<protein>
    <recommendedName>
        <fullName evidence="4">Secreted protein</fullName>
    </recommendedName>
</protein>
<proteinExistence type="predicted"/>
<accession>A0A1Q4V093</accession>
<organism evidence="2 3">
    <name type="scientific">Streptomyces uncialis</name>
    <dbReference type="NCBI Taxonomy" id="1048205"/>
    <lineage>
        <taxon>Bacteria</taxon>
        <taxon>Bacillati</taxon>
        <taxon>Actinomycetota</taxon>
        <taxon>Actinomycetes</taxon>
        <taxon>Kitasatosporales</taxon>
        <taxon>Streptomycetaceae</taxon>
        <taxon>Streptomyces</taxon>
    </lineage>
</organism>
<evidence type="ECO:0000313" key="3">
    <source>
        <dbReference type="Proteomes" id="UP000186455"/>
    </source>
</evidence>
<name>A0A1Q4V093_9ACTN</name>
<feature type="compositionally biased region" description="Low complexity" evidence="1">
    <location>
        <begin position="1"/>
        <end position="12"/>
    </location>
</feature>
<dbReference type="Proteomes" id="UP000186455">
    <property type="component" value="Unassembled WGS sequence"/>
</dbReference>
<keyword evidence="3" id="KW-1185">Reference proteome</keyword>
<sequence length="397" mass="40741">MSEFPDSASSPPSTVPVPPKRGTALRHRLAELRGPVPAKAMDARSLAALAVNPGCGRRALLDGAGVDKGAVAERLGAPAVSGQSQFAIVRGHAFEARVKRDGGAELLRLAHERLDPSAPAPGPDTARMPPLSAAGGQEARVARTALALREAAAAPGVWTLLDHPMLSLDVAGTPAFLEPDAVVVHPDGRWSVVEIKSFPMIDGSAEPAKVGAAARQAAVYVLALERVAARLDPAPEVDHRALLVCPKDFSNLPAAAPVDLRKQLSVTRRQLARLTRVEEIAAVLPEGATFDAEQSPGSLGAAVEAVPAAYAPECLSACELAFHCRARAREQGAVTAIGRSVRGELGGLTTVDAVLAAAAGQAGDPADPTVAALRRAAALRDEALGAVPGPARGSVLC</sequence>
<dbReference type="AlphaFoldDB" id="A0A1Q4V093"/>
<comment type="caution">
    <text evidence="2">The sequence shown here is derived from an EMBL/GenBank/DDBJ whole genome shotgun (WGS) entry which is preliminary data.</text>
</comment>
<gene>
    <name evidence="2" type="ORF">AB852_32500</name>
</gene>
<evidence type="ECO:0000256" key="1">
    <source>
        <dbReference type="SAM" id="MobiDB-lite"/>
    </source>
</evidence>
<dbReference type="STRING" id="1048205.AB852_32500"/>
<reference evidence="2 3" key="1">
    <citation type="submission" date="2015-06" db="EMBL/GenBank/DDBJ databases">
        <title>Cloning and characterization of the uncialamcin biosynthetic gene cluster.</title>
        <authorList>
            <person name="Yan X."/>
            <person name="Huang T."/>
            <person name="Ge H."/>
            <person name="Shen B."/>
        </authorList>
    </citation>
    <scope>NUCLEOTIDE SEQUENCE [LARGE SCALE GENOMIC DNA]</scope>
    <source>
        <strain evidence="2 3">DCA2648</strain>
    </source>
</reference>